<dbReference type="PANTHER" id="PTHR30483">
    <property type="entry name" value="LEUCINE-SPECIFIC-BINDING PROTEIN"/>
    <property type="match status" value="1"/>
</dbReference>
<dbReference type="Proteomes" id="UP000199095">
    <property type="component" value="Unassembled WGS sequence"/>
</dbReference>
<evidence type="ECO:0000313" key="5">
    <source>
        <dbReference type="EMBL" id="SET35146.1"/>
    </source>
</evidence>
<dbReference type="AlphaFoldDB" id="A0A1I0DRS2"/>
<protein>
    <submittedName>
        <fullName evidence="5">Branched-chain amino acid transport system substrate-binding protein</fullName>
    </submittedName>
</protein>
<evidence type="ECO:0000256" key="1">
    <source>
        <dbReference type="ARBA" id="ARBA00010062"/>
    </source>
</evidence>
<feature type="signal peptide" evidence="3">
    <location>
        <begin position="1"/>
        <end position="23"/>
    </location>
</feature>
<keyword evidence="6" id="KW-1185">Reference proteome</keyword>
<gene>
    <name evidence="5" type="ORF">SAMN05421676_104139</name>
</gene>
<evidence type="ECO:0000256" key="2">
    <source>
        <dbReference type="ARBA" id="ARBA00022729"/>
    </source>
</evidence>
<dbReference type="Gene3D" id="3.40.50.2300">
    <property type="match status" value="2"/>
</dbReference>
<dbReference type="InterPro" id="IPR051010">
    <property type="entry name" value="BCAA_transport"/>
</dbReference>
<comment type="similarity">
    <text evidence="1">Belongs to the leucine-binding protein family.</text>
</comment>
<name>A0A1I0DRS2_9BACI</name>
<evidence type="ECO:0000256" key="3">
    <source>
        <dbReference type="SAM" id="SignalP"/>
    </source>
</evidence>
<dbReference type="PROSITE" id="PS51257">
    <property type="entry name" value="PROKAR_LIPOPROTEIN"/>
    <property type="match status" value="1"/>
</dbReference>
<dbReference type="Pfam" id="PF13458">
    <property type="entry name" value="Peripla_BP_6"/>
    <property type="match status" value="1"/>
</dbReference>
<reference evidence="6" key="1">
    <citation type="submission" date="2016-10" db="EMBL/GenBank/DDBJ databases">
        <authorList>
            <person name="Varghese N."/>
            <person name="Submissions S."/>
        </authorList>
    </citation>
    <scope>NUCLEOTIDE SEQUENCE [LARGE SCALE GENOMIC DNA]</scope>
    <source>
        <strain evidence="6">CGMCC 1.3566</strain>
    </source>
</reference>
<feature type="chain" id="PRO_5011646341" evidence="3">
    <location>
        <begin position="24"/>
        <end position="389"/>
    </location>
</feature>
<accession>A0A1I0DRS2</accession>
<sequence>MKKKTGFGLILFTIVCLILTACSGEETGGDGEAVVNIGYTGPLSGAAAYYGENTLNGLKMAVEEINEEGFEVNGTTYTISLETLDDQYLPNEAAANARRLVQEYNTPIIYTPHSGGVNALQVFNEQENFIIGAYTSEPAITETGNTLTVRIPPSYAGYVEPFTKYMMDRFGNKLAALPPVTQYGKDWAEGLIPHWEEQGGEVVHNASIDFSKDTDFFTILTNALEKDPDVLLIGGASEPTAKVAQQARELGYEGGFMIMDQAKLDEMKKVMGETYEPLEGSIGTMPLINADYPGTDEFVEKYREKYGEDPGSEAGFHYVSMYIFVEAMKEAGNVEDAKVIYENIQAGLDSLPEDKKVYNIPNIDENGGFEIDTRIAAIEDGEIVPKEVE</sequence>
<dbReference type="SUPFAM" id="SSF53822">
    <property type="entry name" value="Periplasmic binding protein-like I"/>
    <property type="match status" value="1"/>
</dbReference>
<proteinExistence type="inferred from homology"/>
<evidence type="ECO:0000259" key="4">
    <source>
        <dbReference type="Pfam" id="PF13458"/>
    </source>
</evidence>
<organism evidence="5 6">
    <name type="scientific">Salinibacillus kushneri</name>
    <dbReference type="NCBI Taxonomy" id="237682"/>
    <lineage>
        <taxon>Bacteria</taxon>
        <taxon>Bacillati</taxon>
        <taxon>Bacillota</taxon>
        <taxon>Bacilli</taxon>
        <taxon>Bacillales</taxon>
        <taxon>Bacillaceae</taxon>
        <taxon>Salinibacillus</taxon>
    </lineage>
</organism>
<dbReference type="OrthoDB" id="9783240at2"/>
<feature type="domain" description="Leucine-binding protein" evidence="4">
    <location>
        <begin position="35"/>
        <end position="352"/>
    </location>
</feature>
<dbReference type="EMBL" id="FOHJ01000004">
    <property type="protein sequence ID" value="SET35146.1"/>
    <property type="molecule type" value="Genomic_DNA"/>
</dbReference>
<dbReference type="InterPro" id="IPR028082">
    <property type="entry name" value="Peripla_BP_I"/>
</dbReference>
<keyword evidence="2 3" id="KW-0732">Signal</keyword>
<dbReference type="STRING" id="237682.SAMN05421676_104139"/>
<evidence type="ECO:0000313" key="6">
    <source>
        <dbReference type="Proteomes" id="UP000199095"/>
    </source>
</evidence>
<dbReference type="RefSeq" id="WP_093133465.1">
    <property type="nucleotide sequence ID" value="NZ_FOHJ01000004.1"/>
</dbReference>
<dbReference type="PANTHER" id="PTHR30483:SF6">
    <property type="entry name" value="PERIPLASMIC BINDING PROTEIN OF ABC TRANSPORTER FOR NATURAL AMINO ACIDS"/>
    <property type="match status" value="1"/>
</dbReference>
<dbReference type="InterPro" id="IPR028081">
    <property type="entry name" value="Leu-bd"/>
</dbReference>
<dbReference type="CDD" id="cd06336">
    <property type="entry name" value="PBP1_ABC_ligand_binding-like"/>
    <property type="match status" value="1"/>
</dbReference>